<evidence type="ECO:0000313" key="5">
    <source>
        <dbReference type="EMBL" id="QPC48336.1"/>
    </source>
</evidence>
<dbReference type="KEGG" id="mcui:G8O30_02925"/>
<dbReference type="PANTHER" id="PTHR37294:SF1">
    <property type="entry name" value="3'-5' EXORIBONUCLEASE YHAM"/>
    <property type="match status" value="1"/>
</dbReference>
<dbReference type="GO" id="GO:0003676">
    <property type="term" value="F:nucleic acid binding"/>
    <property type="evidence" value="ECO:0007669"/>
    <property type="project" value="InterPro"/>
</dbReference>
<dbReference type="InterPro" id="IPR003607">
    <property type="entry name" value="HD/PDEase_dom"/>
</dbReference>
<name>A0A7S8HH71_9BACI</name>
<dbReference type="GO" id="GO:0004527">
    <property type="term" value="F:exonuclease activity"/>
    <property type="evidence" value="ECO:0007669"/>
    <property type="project" value="UniProtKB-KW"/>
</dbReference>
<gene>
    <name evidence="5" type="primary">yhaM</name>
    <name evidence="5" type="ORF">G8O30_02925</name>
</gene>
<keyword evidence="6" id="KW-1185">Reference proteome</keyword>
<dbReference type="FunFam" id="1.10.3210.10:FF:000008">
    <property type="entry name" value="3'-5' exoribonuclease YhaM"/>
    <property type="match status" value="1"/>
</dbReference>
<evidence type="ECO:0000256" key="3">
    <source>
        <dbReference type="ARBA" id="ARBA00022839"/>
    </source>
</evidence>
<dbReference type="GO" id="GO:0031125">
    <property type="term" value="P:rRNA 3'-end processing"/>
    <property type="evidence" value="ECO:0007669"/>
    <property type="project" value="TreeGrafter"/>
</dbReference>
<dbReference type="InterPro" id="IPR006674">
    <property type="entry name" value="HD_domain"/>
</dbReference>
<keyword evidence="2" id="KW-0378">Hydrolase</keyword>
<dbReference type="RefSeq" id="WP_239674473.1">
    <property type="nucleotide sequence ID" value="NZ_CP049742.1"/>
</dbReference>
<dbReference type="NCBIfam" id="NF010007">
    <property type="entry name" value="PRK13480.1"/>
    <property type="match status" value="1"/>
</dbReference>
<evidence type="ECO:0000256" key="2">
    <source>
        <dbReference type="ARBA" id="ARBA00022801"/>
    </source>
</evidence>
<dbReference type="PROSITE" id="PS51831">
    <property type="entry name" value="HD"/>
    <property type="match status" value="1"/>
</dbReference>
<dbReference type="Gene3D" id="2.40.50.140">
    <property type="entry name" value="Nucleic acid-binding proteins"/>
    <property type="match status" value="1"/>
</dbReference>
<dbReference type="InterPro" id="IPR004365">
    <property type="entry name" value="NA-bd_OB_tRNA"/>
</dbReference>
<evidence type="ECO:0000313" key="6">
    <source>
        <dbReference type="Proteomes" id="UP000593626"/>
    </source>
</evidence>
<feature type="domain" description="HD" evidence="4">
    <location>
        <begin position="158"/>
        <end position="274"/>
    </location>
</feature>
<organism evidence="5 6">
    <name type="scientific">Mangrovibacillus cuniculi</name>
    <dbReference type="NCBI Taxonomy" id="2593652"/>
    <lineage>
        <taxon>Bacteria</taxon>
        <taxon>Bacillati</taxon>
        <taxon>Bacillota</taxon>
        <taxon>Bacilli</taxon>
        <taxon>Bacillales</taxon>
        <taxon>Bacillaceae</taxon>
        <taxon>Mangrovibacillus</taxon>
    </lineage>
</organism>
<accession>A0A7S8HH71</accession>
<evidence type="ECO:0000256" key="1">
    <source>
        <dbReference type="ARBA" id="ARBA00022722"/>
    </source>
</evidence>
<dbReference type="SMART" id="SM00471">
    <property type="entry name" value="HDc"/>
    <property type="match status" value="1"/>
</dbReference>
<evidence type="ECO:0000259" key="4">
    <source>
        <dbReference type="PROSITE" id="PS51831"/>
    </source>
</evidence>
<dbReference type="Proteomes" id="UP000593626">
    <property type="component" value="Chromosome"/>
</dbReference>
<dbReference type="SUPFAM" id="SSF109604">
    <property type="entry name" value="HD-domain/PDEase-like"/>
    <property type="match status" value="1"/>
</dbReference>
<dbReference type="AlphaFoldDB" id="A0A7S8HH71"/>
<dbReference type="Pfam" id="PF01336">
    <property type="entry name" value="tRNA_anti-codon"/>
    <property type="match status" value="1"/>
</dbReference>
<protein>
    <submittedName>
        <fullName evidence="5">3'-5' exoribonuclease YhaM</fullName>
    </submittedName>
</protein>
<dbReference type="PANTHER" id="PTHR37294">
    <property type="entry name" value="3'-5' EXORIBONUCLEASE YHAM"/>
    <property type="match status" value="1"/>
</dbReference>
<dbReference type="Gene3D" id="1.10.3210.10">
    <property type="entry name" value="Hypothetical protein af1432"/>
    <property type="match status" value="1"/>
</dbReference>
<dbReference type="EMBL" id="CP049742">
    <property type="protein sequence ID" value="QPC48336.1"/>
    <property type="molecule type" value="Genomic_DNA"/>
</dbReference>
<sequence>MEYNVGEQVQLYLLVKSQTKGIASNGKAFLTLILQDKSGDIEAKFWDASSEDEQTYQPQTIVQVAGEIHEYRGRLQLKLKQIRPTNEQDGVEVGDLLERAPLAVKEMQDIVTQYIFDMKSPAIQRITRHLVKKVEKDFFLYPAATKNHHEFVSGLAYHVVSMLKLAKSIADLYPSLDRDLLYAGVILHDLGKVQELSGPVATSYTVEGNLLGHINIMVEQISQAAIELSIEGEEVMILKHLVLSHHGKAEWGSPKPPMVKEAEILHYIDNIDAKMNMLDRALERVKPGEFSERVFALDNRNFYKPTFHN</sequence>
<dbReference type="CDD" id="cd00077">
    <property type="entry name" value="HDc"/>
    <property type="match status" value="1"/>
</dbReference>
<keyword evidence="3" id="KW-0269">Exonuclease</keyword>
<proteinExistence type="predicted"/>
<reference evidence="5 6" key="1">
    <citation type="submission" date="2019-07" db="EMBL/GenBank/DDBJ databases">
        <title>Genome sequence of 2 isolates from Red Sea Mangroves.</title>
        <authorList>
            <person name="Sefrji F."/>
            <person name="Michoud G."/>
            <person name="Merlino G."/>
            <person name="Daffonchio D."/>
        </authorList>
    </citation>
    <scope>NUCLEOTIDE SEQUENCE [LARGE SCALE GENOMIC DNA]</scope>
    <source>
        <strain evidence="5 6">R1DC41</strain>
    </source>
</reference>
<keyword evidence="1" id="KW-0540">Nuclease</keyword>
<dbReference type="CDD" id="cd04492">
    <property type="entry name" value="YhaM_OBF_like"/>
    <property type="match status" value="1"/>
</dbReference>
<dbReference type="InterPro" id="IPR012340">
    <property type="entry name" value="NA-bd_OB-fold"/>
</dbReference>
<dbReference type="InterPro" id="IPR050798">
    <property type="entry name" value="YhaM_exoribonuc/phosphodiest"/>
</dbReference>
<dbReference type="Pfam" id="PF01966">
    <property type="entry name" value="HD"/>
    <property type="match status" value="1"/>
</dbReference>
<dbReference type="SUPFAM" id="SSF50249">
    <property type="entry name" value="Nucleic acid-binding proteins"/>
    <property type="match status" value="1"/>
</dbReference>